<proteinExistence type="predicted"/>
<reference evidence="1 2" key="1">
    <citation type="journal article" date="2016" name="Nat. Commun.">
        <title>Thousands of microbial genomes shed light on interconnected biogeochemical processes in an aquifer system.</title>
        <authorList>
            <person name="Anantharaman K."/>
            <person name="Brown C.T."/>
            <person name="Hug L.A."/>
            <person name="Sharon I."/>
            <person name="Castelle C.J."/>
            <person name="Probst A.J."/>
            <person name="Thomas B.C."/>
            <person name="Singh A."/>
            <person name="Wilkins M.J."/>
            <person name="Karaoz U."/>
            <person name="Brodie E.L."/>
            <person name="Williams K.H."/>
            <person name="Hubbard S.S."/>
            <person name="Banfield J.F."/>
        </authorList>
    </citation>
    <scope>NUCLEOTIDE SEQUENCE [LARGE SCALE GENOMIC DNA]</scope>
</reference>
<dbReference type="Pfam" id="PF02482">
    <property type="entry name" value="Ribosomal_S30AE"/>
    <property type="match status" value="1"/>
</dbReference>
<evidence type="ECO:0008006" key="3">
    <source>
        <dbReference type="Google" id="ProtNLM"/>
    </source>
</evidence>
<dbReference type="AlphaFoldDB" id="A0A1G2NDK3"/>
<dbReference type="InterPro" id="IPR003489">
    <property type="entry name" value="RHF/RaiA"/>
</dbReference>
<dbReference type="EMBL" id="MHSA01000016">
    <property type="protein sequence ID" value="OHA34154.1"/>
    <property type="molecule type" value="Genomic_DNA"/>
</dbReference>
<protein>
    <recommendedName>
        <fullName evidence="3">Ribosomal subunit interface protein</fullName>
    </recommendedName>
</protein>
<sequence length="154" mass="18134">MLPTSFNIKATNIELTPELRTFLERRFSSLSGVLDFNEPTLKVQIEVGRTTRHHDKGDVFRAEFNVRSRNGTFRSEAERSDIHTAISDARDDLEMGLGRAKGRYISFVRRSRRAVKDMLRGFYGASIKLARIPRFRLPRFKMKMPSIKWRWWKK</sequence>
<dbReference type="SUPFAM" id="SSF69754">
    <property type="entry name" value="Ribosome binding protein Y (YfiA homologue)"/>
    <property type="match status" value="1"/>
</dbReference>
<comment type="caution">
    <text evidence="1">The sequence shown here is derived from an EMBL/GenBank/DDBJ whole genome shotgun (WGS) entry which is preliminary data.</text>
</comment>
<dbReference type="Gene3D" id="3.30.160.100">
    <property type="entry name" value="Ribosome hibernation promotion factor-like"/>
    <property type="match status" value="1"/>
</dbReference>
<gene>
    <name evidence="1" type="ORF">A2938_02505</name>
</gene>
<dbReference type="Proteomes" id="UP000177797">
    <property type="component" value="Unassembled WGS sequence"/>
</dbReference>
<name>A0A1G2NDK3_9BACT</name>
<organism evidence="1 2">
    <name type="scientific">Candidatus Taylorbacteria bacterium RIFCSPLOWO2_01_FULL_48_100</name>
    <dbReference type="NCBI Taxonomy" id="1802322"/>
    <lineage>
        <taxon>Bacteria</taxon>
        <taxon>Candidatus Tayloriibacteriota</taxon>
    </lineage>
</organism>
<evidence type="ECO:0000313" key="2">
    <source>
        <dbReference type="Proteomes" id="UP000177797"/>
    </source>
</evidence>
<evidence type="ECO:0000313" key="1">
    <source>
        <dbReference type="EMBL" id="OHA34154.1"/>
    </source>
</evidence>
<dbReference type="InterPro" id="IPR036567">
    <property type="entry name" value="RHF-like"/>
</dbReference>
<accession>A0A1G2NDK3</accession>